<organism evidence="2 3">
    <name type="scientific">Streptomyces bohaiensis</name>
    <dbReference type="NCBI Taxonomy" id="1431344"/>
    <lineage>
        <taxon>Bacteria</taxon>
        <taxon>Bacillati</taxon>
        <taxon>Actinomycetota</taxon>
        <taxon>Actinomycetes</taxon>
        <taxon>Kitasatosporales</taxon>
        <taxon>Streptomycetaceae</taxon>
        <taxon>Streptomyces</taxon>
    </lineage>
</organism>
<name>A0ABX1CB03_9ACTN</name>
<proteinExistence type="predicted"/>
<reference evidence="2 3" key="1">
    <citation type="submission" date="2020-03" db="EMBL/GenBank/DDBJ databases">
        <title>Draft genome of Streptomyces sp. ventii, isolated from the Axial Seamount in the Pacific Ocean, and resequencing of the two type strains Streptomyces lonarensis strain NCL 716 and Streptomyces bohaiensis strain 11A07.</title>
        <authorList>
            <person name="Loughran R.M."/>
            <person name="Pfannmuller K.M."/>
            <person name="Wasson B.J."/>
            <person name="Deadmond M.C."/>
            <person name="Paddock B.E."/>
            <person name="Koyack M.J."/>
            <person name="Gallegos D.A."/>
            <person name="Mitchell E.A."/>
            <person name="Ushijima B."/>
            <person name="Saw J.H."/>
            <person name="Mcphail K.L."/>
            <person name="Videau P."/>
        </authorList>
    </citation>
    <scope>NUCLEOTIDE SEQUENCE [LARGE SCALE GENOMIC DNA]</scope>
    <source>
        <strain evidence="2 3">11A07</strain>
    </source>
</reference>
<protein>
    <recommendedName>
        <fullName evidence="4">PE-PGRS family protein</fullName>
    </recommendedName>
</protein>
<dbReference type="Proteomes" id="UP000727056">
    <property type="component" value="Unassembled WGS sequence"/>
</dbReference>
<keyword evidence="3" id="KW-1185">Reference proteome</keyword>
<evidence type="ECO:0000313" key="2">
    <source>
        <dbReference type="EMBL" id="NJQ15065.1"/>
    </source>
</evidence>
<evidence type="ECO:0000256" key="1">
    <source>
        <dbReference type="SAM" id="MobiDB-lite"/>
    </source>
</evidence>
<feature type="region of interest" description="Disordered" evidence="1">
    <location>
        <begin position="136"/>
        <end position="164"/>
    </location>
</feature>
<accession>A0ABX1CB03</accession>
<feature type="compositionally biased region" description="Basic and acidic residues" evidence="1">
    <location>
        <begin position="153"/>
        <end position="164"/>
    </location>
</feature>
<gene>
    <name evidence="2" type="ORF">HCN52_08920</name>
</gene>
<comment type="caution">
    <text evidence="2">The sequence shown here is derived from an EMBL/GenBank/DDBJ whole genome shotgun (WGS) entry which is preliminary data.</text>
</comment>
<dbReference type="EMBL" id="JAAVJC010000051">
    <property type="protein sequence ID" value="NJQ15065.1"/>
    <property type="molecule type" value="Genomic_DNA"/>
</dbReference>
<dbReference type="RefSeq" id="WP_168087845.1">
    <property type="nucleotide sequence ID" value="NZ_JAAVJC010000051.1"/>
</dbReference>
<sequence length="348" mass="38784">MTSDEETCAPPLVMRVAEPDHPVAAAMEADAAVAARRYRHYTVRGPLFGVAAQCADHPDRWEVVCPITDGSGQQARDRLQSALFFRAKDDIDDPEQRRRLIAGVAVLEKEAVDELVVDGRRYRVVRADEFLYLDDDGPETARPTDPQPARPVWDTRGREPEPDEGHVIDHTAASGLMAGAERLALRDLAYRADSYPPQVRRESERALETHPGVVLLPPSFRVVERCPGGWTMTAGPFATAHGARTFLYAALKLTFPMLLDLGAEEKEEYVRIAEEWRRRGDANRVSAGEKEYAIARIGRLVRIGADGPEGPRPSDIDPHGPMRMHPRMDPDGALHYDDEEYDPAVLRP</sequence>
<evidence type="ECO:0000313" key="3">
    <source>
        <dbReference type="Proteomes" id="UP000727056"/>
    </source>
</evidence>
<feature type="region of interest" description="Disordered" evidence="1">
    <location>
        <begin position="304"/>
        <end position="348"/>
    </location>
</feature>
<feature type="compositionally biased region" description="Basic and acidic residues" evidence="1">
    <location>
        <begin position="312"/>
        <end position="336"/>
    </location>
</feature>
<evidence type="ECO:0008006" key="4">
    <source>
        <dbReference type="Google" id="ProtNLM"/>
    </source>
</evidence>
<dbReference type="InterPro" id="IPR045998">
    <property type="entry name" value="DUF5954"/>
</dbReference>
<dbReference type="Pfam" id="PF19379">
    <property type="entry name" value="DUF5954"/>
    <property type="match status" value="1"/>
</dbReference>